<dbReference type="GO" id="GO:0006285">
    <property type="term" value="P:base-excision repair, AP site formation"/>
    <property type="evidence" value="ECO:0007669"/>
    <property type="project" value="InterPro"/>
</dbReference>
<evidence type="ECO:0000259" key="4">
    <source>
        <dbReference type="SMART" id="SM00986"/>
    </source>
</evidence>
<dbReference type="SUPFAM" id="SSF52141">
    <property type="entry name" value="Uracil-DNA glycosylase-like"/>
    <property type="match status" value="1"/>
</dbReference>
<proteinExistence type="predicted"/>
<feature type="domain" description="Uracil-DNA glycosylase-like" evidence="4">
    <location>
        <begin position="17"/>
        <end position="178"/>
    </location>
</feature>
<dbReference type="AlphaFoldDB" id="N1V011"/>
<evidence type="ECO:0000256" key="1">
    <source>
        <dbReference type="ARBA" id="ARBA00022763"/>
    </source>
</evidence>
<reference evidence="5 6" key="1">
    <citation type="journal article" date="2013" name="Genome Announc.">
        <title>Draft Genome Sequence of Arthrobacter crystallopoietes Strain BAB-32, Revealing Genes for Bioremediation.</title>
        <authorList>
            <person name="Joshi M.N."/>
            <person name="Pandit A.S."/>
            <person name="Sharma A."/>
            <person name="Pandya R.V."/>
            <person name="Desai S.M."/>
            <person name="Saxena A.K."/>
            <person name="Bagatharia S.B."/>
        </authorList>
    </citation>
    <scope>NUCLEOTIDE SEQUENCE [LARGE SCALE GENOMIC DNA]</scope>
    <source>
        <strain evidence="5 6">BAB-32</strain>
    </source>
</reference>
<gene>
    <name evidence="5" type="ORF">D477_015366</name>
</gene>
<comment type="caution">
    <text evidence="5">The sequence shown here is derived from an EMBL/GenBank/DDBJ whole genome shotgun (WGS) entry which is preliminary data.</text>
</comment>
<protein>
    <submittedName>
        <fullName evidence="5">G/U mismatch-specific DNA glycosylase</fullName>
    </submittedName>
</protein>
<dbReference type="InterPro" id="IPR015637">
    <property type="entry name" value="MUG/TDG"/>
</dbReference>
<dbReference type="InterPro" id="IPR005122">
    <property type="entry name" value="Uracil-DNA_glycosylase-like"/>
</dbReference>
<dbReference type="SMART" id="SM00986">
    <property type="entry name" value="UDG"/>
    <property type="match status" value="1"/>
</dbReference>
<keyword evidence="3" id="KW-0234">DNA repair</keyword>
<evidence type="ECO:0000256" key="2">
    <source>
        <dbReference type="ARBA" id="ARBA00022801"/>
    </source>
</evidence>
<evidence type="ECO:0000256" key="3">
    <source>
        <dbReference type="ARBA" id="ARBA00023204"/>
    </source>
</evidence>
<dbReference type="PANTHER" id="PTHR12159:SF9">
    <property type="entry name" value="G_T MISMATCH-SPECIFIC THYMINE DNA GLYCOSYLASE"/>
    <property type="match status" value="1"/>
</dbReference>
<keyword evidence="2" id="KW-0378">Hydrolase</keyword>
<dbReference type="InterPro" id="IPR036895">
    <property type="entry name" value="Uracil-DNA_glycosylase-like_sf"/>
</dbReference>
<dbReference type="GO" id="GO:0008263">
    <property type="term" value="F:pyrimidine-specific mismatch base pair DNA N-glycosylase activity"/>
    <property type="evidence" value="ECO:0007669"/>
    <property type="project" value="TreeGrafter"/>
</dbReference>
<dbReference type="Proteomes" id="UP000010729">
    <property type="component" value="Unassembled WGS sequence"/>
</dbReference>
<accession>N1V011</accession>
<keyword evidence="6" id="KW-1185">Reference proteome</keyword>
<organism evidence="5 6">
    <name type="scientific">Arthrobacter crystallopoietes BAB-32</name>
    <dbReference type="NCBI Taxonomy" id="1246476"/>
    <lineage>
        <taxon>Bacteria</taxon>
        <taxon>Bacillati</taxon>
        <taxon>Actinomycetota</taxon>
        <taxon>Actinomycetes</taxon>
        <taxon>Micrococcales</taxon>
        <taxon>Micrococcaceae</taxon>
        <taxon>Crystallibacter</taxon>
    </lineage>
</organism>
<dbReference type="OrthoDB" id="9799921at2"/>
<dbReference type="CDD" id="cd10028">
    <property type="entry name" value="UDG-F2_TDG_MUG"/>
    <property type="match status" value="1"/>
</dbReference>
<keyword evidence="1" id="KW-0227">DNA damage</keyword>
<dbReference type="SMART" id="SM00987">
    <property type="entry name" value="UreE_C"/>
    <property type="match status" value="1"/>
</dbReference>
<sequence length="197" mass="20646">MAFTRSELLSYRNAVVPDLLGPDLRLLFVGINPGLWSAATGTHFARPGNRFYPALAAAGITDYVIRAGEGMTEEDRTHLVSRGVGITNVVPRATARADELEAEELRQGAMHLAEKIAKLSPRVVAVAGITAYRVGFGRPKAQLGRQPEDIAGAEVWAVPNPSGLNAHQTVASLAAAYRAPARAAGVPLSGNGAAGEV</sequence>
<dbReference type="RefSeq" id="WP_005270913.1">
    <property type="nucleotide sequence ID" value="NZ_ANPE02000182.1"/>
</dbReference>
<name>N1V011_9MICC</name>
<evidence type="ECO:0000313" key="6">
    <source>
        <dbReference type="Proteomes" id="UP000010729"/>
    </source>
</evidence>
<evidence type="ECO:0000313" key="5">
    <source>
        <dbReference type="EMBL" id="EMY33359.1"/>
    </source>
</evidence>
<dbReference type="PANTHER" id="PTHR12159">
    <property type="entry name" value="G/T AND G/U MISMATCH-SPECIFIC DNA GLYCOSYLASE"/>
    <property type="match status" value="1"/>
</dbReference>
<dbReference type="GO" id="GO:0004844">
    <property type="term" value="F:uracil DNA N-glycosylase activity"/>
    <property type="evidence" value="ECO:0007669"/>
    <property type="project" value="TreeGrafter"/>
</dbReference>
<dbReference type="EMBL" id="ANPE02000182">
    <property type="protein sequence ID" value="EMY33359.1"/>
    <property type="molecule type" value="Genomic_DNA"/>
</dbReference>
<dbReference type="Gene3D" id="3.40.470.10">
    <property type="entry name" value="Uracil-DNA glycosylase-like domain"/>
    <property type="match status" value="1"/>
</dbReference>
<dbReference type="Pfam" id="PF03167">
    <property type="entry name" value="UDG"/>
    <property type="match status" value="1"/>
</dbReference>